<dbReference type="EMBL" id="UINC01108749">
    <property type="protein sequence ID" value="SVC75084.1"/>
    <property type="molecule type" value="Genomic_DNA"/>
</dbReference>
<feature type="transmembrane region" description="Helical" evidence="6">
    <location>
        <begin position="9"/>
        <end position="33"/>
    </location>
</feature>
<keyword evidence="3 6" id="KW-0812">Transmembrane</keyword>
<dbReference type="AlphaFoldDB" id="A0A382PP13"/>
<sequence length="231" mass="25312">MSSGSKKIVVVGIVSNAIVTVLKFISALVATSASMMNEAIHSLMDTLNQLFLLFGLIASEKEPDQDYAFGHHQKKFIWNLWSAIGLFSIGSGLGLYHAYHSYLKMGQHATEVASISIFNVNISGIMLAFIVLVVSFLIEGNAWRVAMREYQQRTKGIDTTVFQYISEAKDPTLVAMILEDSIAMIGILLAIIGITLSYLTGNPVWDILFSSLIAILLGIAAVFLGRVNMIY</sequence>
<dbReference type="InterPro" id="IPR027469">
    <property type="entry name" value="Cation_efflux_TMD_sf"/>
</dbReference>
<comment type="subcellular location">
    <subcellularLocation>
        <location evidence="1">Membrane</location>
        <topology evidence="1">Multi-pass membrane protein</topology>
    </subcellularLocation>
</comment>
<evidence type="ECO:0000256" key="6">
    <source>
        <dbReference type="SAM" id="Phobius"/>
    </source>
</evidence>
<feature type="transmembrane region" description="Helical" evidence="6">
    <location>
        <begin position="78"/>
        <end position="98"/>
    </location>
</feature>
<evidence type="ECO:0000259" key="7">
    <source>
        <dbReference type="Pfam" id="PF01545"/>
    </source>
</evidence>
<evidence type="ECO:0000256" key="2">
    <source>
        <dbReference type="ARBA" id="ARBA00022448"/>
    </source>
</evidence>
<evidence type="ECO:0000256" key="1">
    <source>
        <dbReference type="ARBA" id="ARBA00004141"/>
    </source>
</evidence>
<organism evidence="8">
    <name type="scientific">marine metagenome</name>
    <dbReference type="NCBI Taxonomy" id="408172"/>
    <lineage>
        <taxon>unclassified sequences</taxon>
        <taxon>metagenomes</taxon>
        <taxon>ecological metagenomes</taxon>
    </lineage>
</organism>
<feature type="transmembrane region" description="Helical" evidence="6">
    <location>
        <begin position="182"/>
        <end position="201"/>
    </location>
</feature>
<feature type="transmembrane region" description="Helical" evidence="6">
    <location>
        <begin position="118"/>
        <end position="138"/>
    </location>
</feature>
<feature type="non-terminal residue" evidence="8">
    <location>
        <position position="231"/>
    </location>
</feature>
<keyword evidence="2" id="KW-0813">Transport</keyword>
<dbReference type="GO" id="GO:0006882">
    <property type="term" value="P:intracellular zinc ion homeostasis"/>
    <property type="evidence" value="ECO:0007669"/>
    <property type="project" value="TreeGrafter"/>
</dbReference>
<dbReference type="InterPro" id="IPR040177">
    <property type="entry name" value="SLC30A9"/>
</dbReference>
<dbReference type="GO" id="GO:0008324">
    <property type="term" value="F:monoatomic cation transmembrane transporter activity"/>
    <property type="evidence" value="ECO:0007669"/>
    <property type="project" value="InterPro"/>
</dbReference>
<dbReference type="InterPro" id="IPR058533">
    <property type="entry name" value="Cation_efflux_TM"/>
</dbReference>
<proteinExistence type="predicted"/>
<protein>
    <recommendedName>
        <fullName evidence="7">Cation efflux protein transmembrane domain-containing protein</fullName>
    </recommendedName>
</protein>
<dbReference type="GO" id="GO:0006829">
    <property type="term" value="P:zinc ion transport"/>
    <property type="evidence" value="ECO:0007669"/>
    <property type="project" value="InterPro"/>
</dbReference>
<evidence type="ECO:0000256" key="5">
    <source>
        <dbReference type="ARBA" id="ARBA00023136"/>
    </source>
</evidence>
<dbReference type="PANTHER" id="PTHR13414">
    <property type="entry name" value="HUEL-CATION TRANSPORTER"/>
    <property type="match status" value="1"/>
</dbReference>
<keyword evidence="5 6" id="KW-0472">Membrane</keyword>
<evidence type="ECO:0000313" key="8">
    <source>
        <dbReference type="EMBL" id="SVC75084.1"/>
    </source>
</evidence>
<gene>
    <name evidence="8" type="ORF">METZ01_LOCUS327938</name>
</gene>
<dbReference type="GO" id="GO:0016020">
    <property type="term" value="C:membrane"/>
    <property type="evidence" value="ECO:0007669"/>
    <property type="project" value="UniProtKB-SubCell"/>
</dbReference>
<dbReference type="Gene3D" id="1.20.1510.10">
    <property type="entry name" value="Cation efflux protein transmembrane domain"/>
    <property type="match status" value="1"/>
</dbReference>
<dbReference type="Pfam" id="PF01545">
    <property type="entry name" value="Cation_efflux"/>
    <property type="match status" value="1"/>
</dbReference>
<keyword evidence="4 6" id="KW-1133">Transmembrane helix</keyword>
<feature type="transmembrane region" description="Helical" evidence="6">
    <location>
        <begin position="207"/>
        <end position="225"/>
    </location>
</feature>
<feature type="domain" description="Cation efflux protein transmembrane" evidence="7">
    <location>
        <begin position="9"/>
        <end position="227"/>
    </location>
</feature>
<dbReference type="SUPFAM" id="SSF161111">
    <property type="entry name" value="Cation efflux protein transmembrane domain-like"/>
    <property type="match status" value="1"/>
</dbReference>
<reference evidence="8" key="1">
    <citation type="submission" date="2018-05" db="EMBL/GenBank/DDBJ databases">
        <authorList>
            <person name="Lanie J.A."/>
            <person name="Ng W.-L."/>
            <person name="Kazmierczak K.M."/>
            <person name="Andrzejewski T.M."/>
            <person name="Davidsen T.M."/>
            <person name="Wayne K.J."/>
            <person name="Tettelin H."/>
            <person name="Glass J.I."/>
            <person name="Rusch D."/>
            <person name="Podicherti R."/>
            <person name="Tsui H.-C.T."/>
            <person name="Winkler M.E."/>
        </authorList>
    </citation>
    <scope>NUCLEOTIDE SEQUENCE</scope>
</reference>
<feature type="transmembrane region" description="Helical" evidence="6">
    <location>
        <begin position="39"/>
        <end position="58"/>
    </location>
</feature>
<name>A0A382PP13_9ZZZZ</name>
<evidence type="ECO:0000256" key="4">
    <source>
        <dbReference type="ARBA" id="ARBA00022989"/>
    </source>
</evidence>
<dbReference type="GO" id="GO:0005783">
    <property type="term" value="C:endoplasmic reticulum"/>
    <property type="evidence" value="ECO:0007669"/>
    <property type="project" value="TreeGrafter"/>
</dbReference>
<evidence type="ECO:0000256" key="3">
    <source>
        <dbReference type="ARBA" id="ARBA00022692"/>
    </source>
</evidence>
<dbReference type="PANTHER" id="PTHR13414:SF9">
    <property type="entry name" value="PROTON-COUPLED ZINC ANTIPORTER SLC30A9, MITOCHONDRIAL"/>
    <property type="match status" value="1"/>
</dbReference>
<accession>A0A382PP13</accession>